<organism evidence="2 3">
    <name type="scientific">Ramlibacter pinisoli</name>
    <dbReference type="NCBI Taxonomy" id="2682844"/>
    <lineage>
        <taxon>Bacteria</taxon>
        <taxon>Pseudomonadati</taxon>
        <taxon>Pseudomonadota</taxon>
        <taxon>Betaproteobacteria</taxon>
        <taxon>Burkholderiales</taxon>
        <taxon>Comamonadaceae</taxon>
        <taxon>Ramlibacter</taxon>
    </lineage>
</organism>
<sequence length="208" mass="22927">MRIALLGAEGTGKTTLGASLAQALRAQGQRVTLVPELLRDWSARQGRAARPEDPLLIAREQERQVDAAAGAGIVIADTTALMVAIHGAAFDQDSELYRFAIGRQRSYDLTLVAGLDLPWAPDSPRRSPRDRESVDALVRATLSGAGIGYRVVYGRGEERLRHALAPVLELLDRRPALPERERRWQWACDRCSDPECEHRLFTGLRPAA</sequence>
<name>A0A6N8IPC4_9BURK</name>
<dbReference type="PANTHER" id="PTHR37512">
    <property type="entry name" value="TRIFUNCTIONAL NAD BIOSYNTHESIS/REGULATOR PROTEIN NADR"/>
    <property type="match status" value="1"/>
</dbReference>
<evidence type="ECO:0000259" key="1">
    <source>
        <dbReference type="Pfam" id="PF13521"/>
    </source>
</evidence>
<comment type="caution">
    <text evidence="2">The sequence shown here is derived from an EMBL/GenBank/DDBJ whole genome shotgun (WGS) entry which is preliminary data.</text>
</comment>
<accession>A0A6N8IPC4</accession>
<proteinExistence type="predicted"/>
<dbReference type="InterPro" id="IPR027417">
    <property type="entry name" value="P-loop_NTPase"/>
</dbReference>
<dbReference type="Gene3D" id="3.40.50.300">
    <property type="entry name" value="P-loop containing nucleotide triphosphate hydrolases"/>
    <property type="match status" value="1"/>
</dbReference>
<dbReference type="AlphaFoldDB" id="A0A6N8IPC4"/>
<dbReference type="InterPro" id="IPR052735">
    <property type="entry name" value="NAD_biosynth-regulator"/>
</dbReference>
<dbReference type="InterPro" id="IPR038727">
    <property type="entry name" value="NadR/Ttd14_AAA_dom"/>
</dbReference>
<gene>
    <name evidence="2" type="ORF">GON04_04650</name>
</gene>
<evidence type="ECO:0000313" key="3">
    <source>
        <dbReference type="Proteomes" id="UP000469385"/>
    </source>
</evidence>
<dbReference type="CDD" id="cd01983">
    <property type="entry name" value="SIMIBI"/>
    <property type="match status" value="1"/>
</dbReference>
<protein>
    <submittedName>
        <fullName evidence="2">AAA family ATPase</fullName>
    </submittedName>
</protein>
<dbReference type="Pfam" id="PF13521">
    <property type="entry name" value="AAA_28"/>
    <property type="match status" value="1"/>
</dbReference>
<reference evidence="2 3" key="1">
    <citation type="submission" date="2019-12" db="EMBL/GenBank/DDBJ databases">
        <authorList>
            <person name="Huq M.A."/>
        </authorList>
    </citation>
    <scope>NUCLEOTIDE SEQUENCE [LARGE SCALE GENOMIC DNA]</scope>
    <source>
        <strain evidence="2 3">MAH-25</strain>
    </source>
</reference>
<evidence type="ECO:0000313" key="2">
    <source>
        <dbReference type="EMBL" id="MVQ28721.1"/>
    </source>
</evidence>
<dbReference type="PANTHER" id="PTHR37512:SF1">
    <property type="entry name" value="NADR_TTD14 AAA DOMAIN-CONTAINING PROTEIN"/>
    <property type="match status" value="1"/>
</dbReference>
<dbReference type="RefSeq" id="WP_181653888.1">
    <property type="nucleotide sequence ID" value="NZ_WSEL01000003.1"/>
</dbReference>
<feature type="domain" description="NadR/Ttd14 AAA" evidence="1">
    <location>
        <begin position="2"/>
        <end position="159"/>
    </location>
</feature>
<dbReference type="SUPFAM" id="SSF52540">
    <property type="entry name" value="P-loop containing nucleoside triphosphate hydrolases"/>
    <property type="match status" value="1"/>
</dbReference>
<dbReference type="Proteomes" id="UP000469385">
    <property type="component" value="Unassembled WGS sequence"/>
</dbReference>
<dbReference type="EMBL" id="WSEL01000003">
    <property type="protein sequence ID" value="MVQ28721.1"/>
    <property type="molecule type" value="Genomic_DNA"/>
</dbReference>
<keyword evidence="3" id="KW-1185">Reference proteome</keyword>